<organism evidence="3 4">
    <name type="scientific">Cryptococcus tetragattii IND107</name>
    <dbReference type="NCBI Taxonomy" id="1296105"/>
    <lineage>
        <taxon>Eukaryota</taxon>
        <taxon>Fungi</taxon>
        <taxon>Dikarya</taxon>
        <taxon>Basidiomycota</taxon>
        <taxon>Agaricomycotina</taxon>
        <taxon>Tremellomycetes</taxon>
        <taxon>Tremellales</taxon>
        <taxon>Cryptococcaceae</taxon>
        <taxon>Cryptococcus</taxon>
        <taxon>Cryptococcus gattii species complex</taxon>
    </lineage>
</organism>
<evidence type="ECO:0000256" key="1">
    <source>
        <dbReference type="SAM" id="MobiDB-lite"/>
    </source>
</evidence>
<comment type="caution">
    <text evidence="3">The sequence shown here is derived from an EMBL/GenBank/DDBJ whole genome shotgun (WGS) entry which is preliminary data.</text>
</comment>
<dbReference type="SMART" id="SM01292">
    <property type="entry name" value="N1221"/>
    <property type="match status" value="1"/>
</dbReference>
<evidence type="ECO:0000313" key="4">
    <source>
        <dbReference type="Proteomes" id="UP000054399"/>
    </source>
</evidence>
<accession>A0ABR3BXF9</accession>
<dbReference type="Pfam" id="PF07923">
    <property type="entry name" value="N1221"/>
    <property type="match status" value="1"/>
</dbReference>
<evidence type="ECO:0000259" key="2">
    <source>
        <dbReference type="SMART" id="SM01292"/>
    </source>
</evidence>
<sequence>MTSSRPVFGGMFDMMRRGNAQQQEDAPPAPVGQGQPTVVTRPRAPTMIMKRDGQEDGLLSGLPGGMFRSPVHEKKQKYDFRYDDTDTLMNELEEFYPYVEMTDIARNPEKFKGSFNGDWTEAPLSSRKAYIEVQLEQFESPNQHIRRLAQGRLLYLLQGCFQETTSPEMQLHWVIENAKAVRAVDGVATIVDDKPAPGSLPSGTVPAQVDPYDDHSAELMDLLAMLYFIVEVLRTDDTFGDELTLFQMVSTLRDKIPKGYPVKKVLLLLWKTLLACLGGMKEVAQAMALSREQAGLDPNTKLSYFYPSVLYRVSRS</sequence>
<dbReference type="GeneID" id="91989855"/>
<evidence type="ECO:0000313" key="3">
    <source>
        <dbReference type="EMBL" id="KAL0250783.1"/>
    </source>
</evidence>
<name>A0ABR3BXF9_9TREE</name>
<gene>
    <name evidence="3" type="ORF">I308_102999</name>
</gene>
<feature type="region of interest" description="Disordered" evidence="1">
    <location>
        <begin position="19"/>
        <end position="45"/>
    </location>
</feature>
<protein>
    <recommendedName>
        <fullName evidence="2">Far11/STRP N-terminal domain-containing protein</fullName>
    </recommendedName>
</protein>
<feature type="domain" description="Far11/STRP N-terminal" evidence="2">
    <location>
        <begin position="75"/>
        <end position="315"/>
    </location>
</feature>
<dbReference type="RefSeq" id="XP_066614970.1">
    <property type="nucleotide sequence ID" value="XM_066757501.1"/>
</dbReference>
<keyword evidence="4" id="KW-1185">Reference proteome</keyword>
<dbReference type="InterPro" id="IPR012486">
    <property type="entry name" value="Far11/STRP_N"/>
</dbReference>
<dbReference type="PANTHER" id="PTHR13239">
    <property type="entry name" value="PROTEIN REQUIRED FOR HYPHAL ANASTOMOSIS HAM-2"/>
    <property type="match status" value="1"/>
</dbReference>
<dbReference type="InterPro" id="IPR040185">
    <property type="entry name" value="Far11/STRP"/>
</dbReference>
<proteinExistence type="predicted"/>
<dbReference type="PANTHER" id="PTHR13239:SF4">
    <property type="entry name" value="AT25231P"/>
    <property type="match status" value="1"/>
</dbReference>
<reference evidence="3" key="1">
    <citation type="submission" date="2015-01" db="EMBL/GenBank/DDBJ databases">
        <authorList>
            <consortium name="The Broad Institute Genomics Platform"/>
            <person name="Cuomo C."/>
            <person name="Litvintseva A."/>
            <person name="Chen Y."/>
            <person name="Heitman J."/>
            <person name="Sun S."/>
            <person name="Springer D."/>
            <person name="Dromer F."/>
            <person name="Young S."/>
            <person name="Zeng Q."/>
            <person name="Gargeya S."/>
            <person name="Abouelleil A."/>
            <person name="Alvarado L."/>
            <person name="Chapman S.B."/>
            <person name="Gainer-Dewar J."/>
            <person name="Goldberg J."/>
            <person name="Griggs A."/>
            <person name="Gujja S."/>
            <person name="Hansen M."/>
            <person name="Howarth C."/>
            <person name="Imamovic A."/>
            <person name="Larimer J."/>
            <person name="Murphy C."/>
            <person name="Naylor J."/>
            <person name="Pearson M."/>
            <person name="Priest M."/>
            <person name="Roberts A."/>
            <person name="Saif S."/>
            <person name="Shea T."/>
            <person name="Sykes S."/>
            <person name="Wortman J."/>
            <person name="Nusbaum C."/>
            <person name="Birren B."/>
        </authorList>
    </citation>
    <scope>NUCLEOTIDE SEQUENCE</scope>
    <source>
        <strain evidence="3">IND107</strain>
    </source>
</reference>
<dbReference type="Proteomes" id="UP000054399">
    <property type="component" value="Unassembled WGS sequence"/>
</dbReference>
<reference evidence="3" key="2">
    <citation type="submission" date="2024-01" db="EMBL/GenBank/DDBJ databases">
        <title>Comparative genomics of Cryptococcus and Kwoniella reveals pathogenesis evolution and contrasting modes of karyotype evolution via chromosome fusion or intercentromeric recombination.</title>
        <authorList>
            <person name="Coelho M.A."/>
            <person name="David-Palma M."/>
            <person name="Shea T."/>
            <person name="Bowers K."/>
            <person name="Mcginley-Smith S."/>
            <person name="Mohammad A.W."/>
            <person name="Gnirke A."/>
            <person name="Yurkov A.M."/>
            <person name="Nowrousian M."/>
            <person name="Sun S."/>
            <person name="Cuomo C.A."/>
            <person name="Heitman J."/>
        </authorList>
    </citation>
    <scope>NUCLEOTIDE SEQUENCE</scope>
    <source>
        <strain evidence="3">IND107</strain>
    </source>
</reference>
<dbReference type="EMBL" id="ATAM02000004">
    <property type="protein sequence ID" value="KAL0250783.1"/>
    <property type="molecule type" value="Genomic_DNA"/>
</dbReference>